<dbReference type="Proteomes" id="UP000258927">
    <property type="component" value="Chromosome"/>
</dbReference>
<keyword evidence="1" id="KW-0812">Transmembrane</keyword>
<dbReference type="KEGG" id="mmyr:MXMO3_01768"/>
<protein>
    <submittedName>
        <fullName evidence="2">Uncharacterized protein</fullName>
    </submittedName>
</protein>
<evidence type="ECO:0000313" key="2">
    <source>
        <dbReference type="EMBL" id="AVX04293.1"/>
    </source>
</evidence>
<keyword evidence="1" id="KW-0472">Membrane</keyword>
<feature type="transmembrane region" description="Helical" evidence="1">
    <location>
        <begin position="12"/>
        <end position="36"/>
    </location>
</feature>
<name>A0A2R4ME93_9HYPH</name>
<keyword evidence="3" id="KW-1185">Reference proteome</keyword>
<dbReference type="EMBL" id="CP021330">
    <property type="protein sequence ID" value="AVX04293.1"/>
    <property type="molecule type" value="Genomic_DNA"/>
</dbReference>
<gene>
    <name evidence="2" type="ORF">MXMO3_01768</name>
</gene>
<sequence length="41" mass="4560">MTRNPNWKHIADLVVLCASTVALTLMIVCADAYWWAQTPGV</sequence>
<evidence type="ECO:0000313" key="3">
    <source>
        <dbReference type="Proteomes" id="UP000258927"/>
    </source>
</evidence>
<dbReference type="AlphaFoldDB" id="A0A2R4ME93"/>
<evidence type="ECO:0000256" key="1">
    <source>
        <dbReference type="SAM" id="Phobius"/>
    </source>
</evidence>
<organism evidence="2 3">
    <name type="scientific">Maritalea myrionectae</name>
    <dbReference type="NCBI Taxonomy" id="454601"/>
    <lineage>
        <taxon>Bacteria</taxon>
        <taxon>Pseudomonadati</taxon>
        <taxon>Pseudomonadota</taxon>
        <taxon>Alphaproteobacteria</taxon>
        <taxon>Hyphomicrobiales</taxon>
        <taxon>Devosiaceae</taxon>
        <taxon>Maritalea</taxon>
    </lineage>
</organism>
<keyword evidence="1" id="KW-1133">Transmembrane helix</keyword>
<proteinExistence type="predicted"/>
<accession>A0A2R4ME93</accession>
<reference evidence="2 3" key="1">
    <citation type="submission" date="2017-05" db="EMBL/GenBank/DDBJ databases">
        <title>Genome Analysis of Maritalea myrionectae HL2708#5.</title>
        <authorList>
            <consortium name="Cotde Inc.-PKNU"/>
            <person name="Jang D."/>
            <person name="Oh H.-M."/>
        </authorList>
    </citation>
    <scope>NUCLEOTIDE SEQUENCE [LARGE SCALE GENOMIC DNA]</scope>
    <source>
        <strain evidence="2 3">HL2708#5</strain>
    </source>
</reference>